<evidence type="ECO:0000256" key="3">
    <source>
        <dbReference type="ARBA" id="ARBA00022989"/>
    </source>
</evidence>
<dbReference type="PANTHER" id="PTHR33048">
    <property type="entry name" value="PTH11-LIKE INTEGRAL MEMBRANE PROTEIN (AFU_ORTHOLOGUE AFUA_5G11245)"/>
    <property type="match status" value="1"/>
</dbReference>
<sequence>MSTNSTAAPLDPAYIAANNLPWLLGVTVSFHIVAWIMVILRVYTRVVLVKSFGKDDALMVMALACNFGGGMMTLIIAGTHGWGRHMDTLSKADTMGYTMMMAFHGIVSSITAFMFIKLSIVFSLLRIQGHNKTYRLFLYGLSVFIILYTIVGWISWALSCYPLAGYWDKSIKAWCLPKEQFSVFSYVNTVCNITTDFLLASLPIPLIWQLKMALRSRIYLIAIFALGYLTCVLGILKVVFQFSPLHASPDRTFVDWVRFWGFLEGNMGIVVACAPTLKKLVGSWLKLGTTQKGSGYAYGGQSGTPGAHHQHRSSFLSRNRDGGGGGVGSSSKSHHDRSGYIKTVDDRGSDLEHDEAHEMDSYHHRKYQQHHHNDVYIGHGGVGGDHQQKGQHDVQVTASTWSPVARTGSEEHILHGTIVRTTEVRVHPN</sequence>
<dbReference type="GO" id="GO:0016020">
    <property type="term" value="C:membrane"/>
    <property type="evidence" value="ECO:0007669"/>
    <property type="project" value="UniProtKB-SubCell"/>
</dbReference>
<gene>
    <name evidence="9" type="ORF">B0I36DRAFT_333139</name>
</gene>
<feature type="domain" description="Rhodopsin" evidence="8">
    <location>
        <begin position="40"/>
        <end position="281"/>
    </location>
</feature>
<feature type="compositionally biased region" description="Basic and acidic residues" evidence="6">
    <location>
        <begin position="336"/>
        <end position="350"/>
    </location>
</feature>
<comment type="caution">
    <text evidence="9">The sequence shown here is derived from an EMBL/GenBank/DDBJ whole genome shotgun (WGS) entry which is preliminary data.</text>
</comment>
<reference evidence="9" key="1">
    <citation type="journal article" date="2021" name="Nat. Commun.">
        <title>Genetic determinants of endophytism in the Arabidopsis root mycobiome.</title>
        <authorList>
            <person name="Mesny F."/>
            <person name="Miyauchi S."/>
            <person name="Thiergart T."/>
            <person name="Pickel B."/>
            <person name="Atanasova L."/>
            <person name="Karlsson M."/>
            <person name="Huettel B."/>
            <person name="Barry K.W."/>
            <person name="Haridas S."/>
            <person name="Chen C."/>
            <person name="Bauer D."/>
            <person name="Andreopoulos W."/>
            <person name="Pangilinan J."/>
            <person name="LaButti K."/>
            <person name="Riley R."/>
            <person name="Lipzen A."/>
            <person name="Clum A."/>
            <person name="Drula E."/>
            <person name="Henrissat B."/>
            <person name="Kohler A."/>
            <person name="Grigoriev I.V."/>
            <person name="Martin F.M."/>
            <person name="Hacquard S."/>
        </authorList>
    </citation>
    <scope>NUCLEOTIDE SEQUENCE</scope>
    <source>
        <strain evidence="9">MPI-CAGE-CH-0230</strain>
    </source>
</reference>
<feature type="transmembrane region" description="Helical" evidence="7">
    <location>
        <begin position="137"/>
        <end position="164"/>
    </location>
</feature>
<evidence type="ECO:0000256" key="6">
    <source>
        <dbReference type="SAM" id="MobiDB-lite"/>
    </source>
</evidence>
<dbReference type="Pfam" id="PF20684">
    <property type="entry name" value="Fung_rhodopsin"/>
    <property type="match status" value="1"/>
</dbReference>
<keyword evidence="4 7" id="KW-0472">Membrane</keyword>
<keyword evidence="10" id="KW-1185">Reference proteome</keyword>
<feature type="transmembrane region" description="Helical" evidence="7">
    <location>
        <begin position="184"/>
        <end position="206"/>
    </location>
</feature>
<comment type="similarity">
    <text evidence="5">Belongs to the SAT4 family.</text>
</comment>
<keyword evidence="3 7" id="KW-1133">Transmembrane helix</keyword>
<evidence type="ECO:0000256" key="2">
    <source>
        <dbReference type="ARBA" id="ARBA00022692"/>
    </source>
</evidence>
<evidence type="ECO:0000256" key="5">
    <source>
        <dbReference type="ARBA" id="ARBA00038359"/>
    </source>
</evidence>
<comment type="subcellular location">
    <subcellularLocation>
        <location evidence="1">Membrane</location>
        <topology evidence="1">Multi-pass membrane protein</topology>
    </subcellularLocation>
</comment>
<dbReference type="PANTHER" id="PTHR33048:SF167">
    <property type="entry name" value="INTEGRAL MEMBRANE PROTEIN"/>
    <property type="match status" value="1"/>
</dbReference>
<dbReference type="AlphaFoldDB" id="A0A9P8XWP5"/>
<evidence type="ECO:0000259" key="8">
    <source>
        <dbReference type="Pfam" id="PF20684"/>
    </source>
</evidence>
<dbReference type="EMBL" id="JAGTJQ010000010">
    <property type="protein sequence ID" value="KAH7020762.1"/>
    <property type="molecule type" value="Genomic_DNA"/>
</dbReference>
<feature type="transmembrane region" description="Helical" evidence="7">
    <location>
        <begin position="56"/>
        <end position="82"/>
    </location>
</feature>
<evidence type="ECO:0000313" key="9">
    <source>
        <dbReference type="EMBL" id="KAH7020762.1"/>
    </source>
</evidence>
<dbReference type="Proteomes" id="UP000756346">
    <property type="component" value="Unassembled WGS sequence"/>
</dbReference>
<keyword evidence="2 7" id="KW-0812">Transmembrane</keyword>
<evidence type="ECO:0000256" key="1">
    <source>
        <dbReference type="ARBA" id="ARBA00004141"/>
    </source>
</evidence>
<dbReference type="RefSeq" id="XP_046006963.1">
    <property type="nucleotide sequence ID" value="XM_046155180.1"/>
</dbReference>
<dbReference type="InterPro" id="IPR049326">
    <property type="entry name" value="Rhodopsin_dom_fungi"/>
</dbReference>
<evidence type="ECO:0000256" key="7">
    <source>
        <dbReference type="SAM" id="Phobius"/>
    </source>
</evidence>
<evidence type="ECO:0000313" key="10">
    <source>
        <dbReference type="Proteomes" id="UP000756346"/>
    </source>
</evidence>
<feature type="transmembrane region" description="Helical" evidence="7">
    <location>
        <begin position="102"/>
        <end position="125"/>
    </location>
</feature>
<feature type="transmembrane region" description="Helical" evidence="7">
    <location>
        <begin position="218"/>
        <end position="239"/>
    </location>
</feature>
<feature type="region of interest" description="Disordered" evidence="6">
    <location>
        <begin position="296"/>
        <end position="350"/>
    </location>
</feature>
<name>A0A9P8XWP5_9PEZI</name>
<dbReference type="GeneID" id="70184726"/>
<evidence type="ECO:0000256" key="4">
    <source>
        <dbReference type="ARBA" id="ARBA00023136"/>
    </source>
</evidence>
<feature type="transmembrane region" description="Helical" evidence="7">
    <location>
        <begin position="20"/>
        <end position="44"/>
    </location>
</feature>
<proteinExistence type="inferred from homology"/>
<organism evidence="9 10">
    <name type="scientific">Microdochium trichocladiopsis</name>
    <dbReference type="NCBI Taxonomy" id="1682393"/>
    <lineage>
        <taxon>Eukaryota</taxon>
        <taxon>Fungi</taxon>
        <taxon>Dikarya</taxon>
        <taxon>Ascomycota</taxon>
        <taxon>Pezizomycotina</taxon>
        <taxon>Sordariomycetes</taxon>
        <taxon>Xylariomycetidae</taxon>
        <taxon>Xylariales</taxon>
        <taxon>Microdochiaceae</taxon>
        <taxon>Microdochium</taxon>
    </lineage>
</organism>
<dbReference type="OrthoDB" id="5022096at2759"/>
<accession>A0A9P8XWP5</accession>
<protein>
    <recommendedName>
        <fullName evidence="8">Rhodopsin domain-containing protein</fullName>
    </recommendedName>
</protein>
<dbReference type="InterPro" id="IPR052337">
    <property type="entry name" value="SAT4-like"/>
</dbReference>